<organism evidence="1 2">
    <name type="scientific">Flavobacterium algoritolerans</name>
    <dbReference type="NCBI Taxonomy" id="3041254"/>
    <lineage>
        <taxon>Bacteria</taxon>
        <taxon>Pseudomonadati</taxon>
        <taxon>Bacteroidota</taxon>
        <taxon>Flavobacteriia</taxon>
        <taxon>Flavobacteriales</taxon>
        <taxon>Flavobacteriaceae</taxon>
        <taxon>Flavobacterium</taxon>
    </lineage>
</organism>
<reference evidence="1 2" key="1">
    <citation type="submission" date="2023-04" db="EMBL/GenBank/DDBJ databases">
        <title>Two novel species of Flavobacterium.</title>
        <authorList>
            <person name="Liu Q."/>
            <person name="Xin Y.-H."/>
        </authorList>
    </citation>
    <scope>NUCLEOTIDE SEQUENCE [LARGE SCALE GENOMIC DNA]</scope>
    <source>
        <strain evidence="1 2">LB1P51</strain>
    </source>
</reference>
<accession>A0ABT6V688</accession>
<dbReference type="EMBL" id="JASCRZ010000001">
    <property type="protein sequence ID" value="MDI5893751.1"/>
    <property type="molecule type" value="Genomic_DNA"/>
</dbReference>
<sequence>MKKVLQDCLTNYMKTSDADKSAFVFDANQSIKSKTITDVPLKGIYLTYIDVLNGKPIDDTNFEITNKKEKFYLLNKATNSEELNYYGFSDGENFYINVSKYASSKHYAKTEIINGKYYIENVIYNSNNAIAMGAMFGLIGVAIASAASDSSTPMLIDCYRGQPSFLSNSEMKVMLSPYPELLKEFKDGNKSSLERKEILKKYYQTTLGQ</sequence>
<proteinExistence type="predicted"/>
<keyword evidence="2" id="KW-1185">Reference proteome</keyword>
<gene>
    <name evidence="1" type="ORF">QLS65_02525</name>
</gene>
<dbReference type="Pfam" id="PF20201">
    <property type="entry name" value="DUF6563"/>
    <property type="match status" value="1"/>
</dbReference>
<dbReference type="Proteomes" id="UP001243403">
    <property type="component" value="Unassembled WGS sequence"/>
</dbReference>
<name>A0ABT6V688_9FLAO</name>
<evidence type="ECO:0008006" key="3">
    <source>
        <dbReference type="Google" id="ProtNLM"/>
    </source>
</evidence>
<evidence type="ECO:0000313" key="1">
    <source>
        <dbReference type="EMBL" id="MDI5893751.1"/>
    </source>
</evidence>
<comment type="caution">
    <text evidence="1">The sequence shown here is derived from an EMBL/GenBank/DDBJ whole genome shotgun (WGS) entry which is preliminary data.</text>
</comment>
<dbReference type="InterPro" id="IPR046693">
    <property type="entry name" value="DUF6563"/>
</dbReference>
<protein>
    <recommendedName>
        <fullName evidence="3">GLPGLI family protein</fullName>
    </recommendedName>
</protein>
<dbReference type="RefSeq" id="WP_282715012.1">
    <property type="nucleotide sequence ID" value="NZ_JASCRZ010000001.1"/>
</dbReference>
<evidence type="ECO:0000313" key="2">
    <source>
        <dbReference type="Proteomes" id="UP001243403"/>
    </source>
</evidence>